<proteinExistence type="predicted"/>
<dbReference type="InterPro" id="IPR032675">
    <property type="entry name" value="LRR_dom_sf"/>
</dbReference>
<accession>A0A915K2T9</accession>
<dbReference type="SUPFAM" id="SSF52047">
    <property type="entry name" value="RNI-like"/>
    <property type="match status" value="1"/>
</dbReference>
<evidence type="ECO:0000313" key="2">
    <source>
        <dbReference type="WBParaSite" id="nRc.2.0.1.t33110-RA"/>
    </source>
</evidence>
<reference evidence="2" key="1">
    <citation type="submission" date="2022-11" db="UniProtKB">
        <authorList>
            <consortium name="WormBaseParasite"/>
        </authorList>
    </citation>
    <scope>IDENTIFICATION</scope>
</reference>
<dbReference type="WBParaSite" id="nRc.2.0.1.t33110-RA">
    <property type="protein sequence ID" value="nRc.2.0.1.t33110-RA"/>
    <property type="gene ID" value="nRc.2.0.1.g33110"/>
</dbReference>
<dbReference type="Gene3D" id="3.80.10.10">
    <property type="entry name" value="Ribonuclease Inhibitor"/>
    <property type="match status" value="1"/>
</dbReference>
<dbReference type="Proteomes" id="UP000887565">
    <property type="component" value="Unplaced"/>
</dbReference>
<sequence>PTIAELYLTNRSGSGSKKLQSSASDPQSENSAIFRMKIQFNSKTKSFCVLHSIPYVKRQKTATNQLLLKKLMPRTRQFRKKKNFDNYSFVCVFMEIFTPSTMKDSTMSNCKNYTGDYAGAPELKAIKLYFCSWLTDEPISTLVKYCGSSLERIEIVGCGHISKKGIYPLEKCKKLKRLHLEYLPKISGLDRQIMLDSLNLAIGHHCKITYPFHTKTGMLFRVPTSDGIIK</sequence>
<protein>
    <submittedName>
        <fullName evidence="2">Mitochondrial ATP synthase regulatory component factor B</fullName>
    </submittedName>
</protein>
<name>A0A915K2T9_ROMCU</name>
<keyword evidence="1" id="KW-1185">Reference proteome</keyword>
<evidence type="ECO:0000313" key="1">
    <source>
        <dbReference type="Proteomes" id="UP000887565"/>
    </source>
</evidence>
<dbReference type="AlphaFoldDB" id="A0A915K2T9"/>
<organism evidence="1 2">
    <name type="scientific">Romanomermis culicivorax</name>
    <name type="common">Nematode worm</name>
    <dbReference type="NCBI Taxonomy" id="13658"/>
    <lineage>
        <taxon>Eukaryota</taxon>
        <taxon>Metazoa</taxon>
        <taxon>Ecdysozoa</taxon>
        <taxon>Nematoda</taxon>
        <taxon>Enoplea</taxon>
        <taxon>Dorylaimia</taxon>
        <taxon>Mermithida</taxon>
        <taxon>Mermithoidea</taxon>
        <taxon>Mermithidae</taxon>
        <taxon>Romanomermis</taxon>
    </lineage>
</organism>